<dbReference type="PANTHER" id="PTHR44845:SF7">
    <property type="entry name" value="PLIPASTATIN SYNTHASE SUBUNIT D"/>
    <property type="match status" value="1"/>
</dbReference>
<dbReference type="InterPro" id="IPR020845">
    <property type="entry name" value="AMP-binding_CS"/>
</dbReference>
<dbReference type="SUPFAM" id="SSF56801">
    <property type="entry name" value="Acetyl-CoA synthetase-like"/>
    <property type="match status" value="1"/>
</dbReference>
<dbReference type="Proteomes" id="UP001620409">
    <property type="component" value="Unassembled WGS sequence"/>
</dbReference>
<sequence>DDDSPWAMQSDANPQVADLTSRHLAYVIYTSGSTGTPKGVMNEHRALVNRLQWMQQAYGLDATDVVLQKTSFSFDVSVWEFFWTLLYGAQLVMLAPGAHRDASVLVAQMRRWGVTTVHFVPSMLGAFLHSEGVGGCERLRRVICSGEALLGAFVQTCQARLPWVQVHNLYGPTEAAIDVTAWTCPEGFMEQVVPIGHPIANTRIYLLDAQGKPVPLGAVGELYIGGAGVARGYLNRPQLTAERFLT</sequence>
<keyword evidence="5" id="KW-1185">Reference proteome</keyword>
<evidence type="ECO:0000256" key="2">
    <source>
        <dbReference type="ARBA" id="ARBA00022553"/>
    </source>
</evidence>
<feature type="non-terminal residue" evidence="4">
    <location>
        <position position="246"/>
    </location>
</feature>
<organism evidence="4 5">
    <name type="scientific">Dyella humi</name>
    <dbReference type="NCBI Taxonomy" id="1770547"/>
    <lineage>
        <taxon>Bacteria</taxon>
        <taxon>Pseudomonadati</taxon>
        <taxon>Pseudomonadota</taxon>
        <taxon>Gammaproteobacteria</taxon>
        <taxon>Lysobacterales</taxon>
        <taxon>Rhodanobacteraceae</taxon>
        <taxon>Dyella</taxon>
    </lineage>
</organism>
<feature type="non-terminal residue" evidence="4">
    <location>
        <position position="1"/>
    </location>
</feature>
<keyword evidence="2" id="KW-0597">Phosphoprotein</keyword>
<dbReference type="PANTHER" id="PTHR44845">
    <property type="entry name" value="CARRIER DOMAIN-CONTAINING PROTEIN"/>
    <property type="match status" value="1"/>
</dbReference>
<proteinExistence type="predicted"/>
<evidence type="ECO:0000313" key="4">
    <source>
        <dbReference type="EMBL" id="MFK2852993.1"/>
    </source>
</evidence>
<dbReference type="Gene3D" id="3.40.50.12780">
    <property type="entry name" value="N-terminal domain of ligase-like"/>
    <property type="match status" value="1"/>
</dbReference>
<dbReference type="RefSeq" id="WP_404559221.1">
    <property type="nucleotide sequence ID" value="NZ_JADIKI010000013.1"/>
</dbReference>
<dbReference type="EMBL" id="JADIKI010000013">
    <property type="protein sequence ID" value="MFK2852993.1"/>
    <property type="molecule type" value="Genomic_DNA"/>
</dbReference>
<name>A0ABW8ICV3_9GAMM</name>
<evidence type="ECO:0000313" key="5">
    <source>
        <dbReference type="Proteomes" id="UP001620409"/>
    </source>
</evidence>
<dbReference type="PROSITE" id="PS00455">
    <property type="entry name" value="AMP_BINDING"/>
    <property type="match status" value="1"/>
</dbReference>
<reference evidence="4 5" key="1">
    <citation type="submission" date="2020-10" db="EMBL/GenBank/DDBJ databases">
        <title>Phylogeny of dyella-like bacteria.</title>
        <authorList>
            <person name="Fu J."/>
        </authorList>
    </citation>
    <scope>NUCLEOTIDE SEQUENCE [LARGE SCALE GENOMIC DNA]</scope>
    <source>
        <strain evidence="4 5">DHG40</strain>
    </source>
</reference>
<comment type="caution">
    <text evidence="4">The sequence shown here is derived from an EMBL/GenBank/DDBJ whole genome shotgun (WGS) entry which is preliminary data.</text>
</comment>
<protein>
    <submittedName>
        <fullName evidence="4">AMP-binding protein</fullName>
    </submittedName>
</protein>
<evidence type="ECO:0000259" key="3">
    <source>
        <dbReference type="Pfam" id="PF00501"/>
    </source>
</evidence>
<dbReference type="Pfam" id="PF00501">
    <property type="entry name" value="AMP-binding"/>
    <property type="match status" value="1"/>
</dbReference>
<gene>
    <name evidence="4" type="ORF">ISP18_00080</name>
</gene>
<accession>A0ABW8ICV3</accession>
<feature type="domain" description="AMP-dependent synthetase/ligase" evidence="3">
    <location>
        <begin position="13"/>
        <end position="234"/>
    </location>
</feature>
<keyword evidence="1" id="KW-0596">Phosphopantetheine</keyword>
<dbReference type="InterPro" id="IPR000873">
    <property type="entry name" value="AMP-dep_synth/lig_dom"/>
</dbReference>
<evidence type="ECO:0000256" key="1">
    <source>
        <dbReference type="ARBA" id="ARBA00022450"/>
    </source>
</evidence>
<dbReference type="InterPro" id="IPR042099">
    <property type="entry name" value="ANL_N_sf"/>
</dbReference>